<evidence type="ECO:0000313" key="3">
    <source>
        <dbReference type="EMBL" id="ANB15689.1"/>
    </source>
</evidence>
<dbReference type="GeneID" id="30035338"/>
<organism evidence="3 4">
    <name type="scientific">Sugiyamaella lignohabitans</name>
    <dbReference type="NCBI Taxonomy" id="796027"/>
    <lineage>
        <taxon>Eukaryota</taxon>
        <taxon>Fungi</taxon>
        <taxon>Dikarya</taxon>
        <taxon>Ascomycota</taxon>
        <taxon>Saccharomycotina</taxon>
        <taxon>Dipodascomycetes</taxon>
        <taxon>Dipodascales</taxon>
        <taxon>Trichomonascaceae</taxon>
        <taxon>Sugiyamaella</taxon>
    </lineage>
</organism>
<dbReference type="InterPro" id="IPR011993">
    <property type="entry name" value="PH-like_dom_sf"/>
</dbReference>
<evidence type="ECO:0000256" key="1">
    <source>
        <dbReference type="SAM" id="MobiDB-lite"/>
    </source>
</evidence>
<evidence type="ECO:0000313" key="4">
    <source>
        <dbReference type="Proteomes" id="UP000189580"/>
    </source>
</evidence>
<reference evidence="3 4" key="1">
    <citation type="submission" date="2016-02" db="EMBL/GenBank/DDBJ databases">
        <title>Complete genome sequence and transcriptome regulation of the pentose utilising yeast Sugiyamaella lignohabitans.</title>
        <authorList>
            <person name="Bellasio M."/>
            <person name="Peymann A."/>
            <person name="Valli M."/>
            <person name="Sipitzky M."/>
            <person name="Graf A."/>
            <person name="Sauer M."/>
            <person name="Marx H."/>
            <person name="Mattanovich D."/>
        </authorList>
    </citation>
    <scope>NUCLEOTIDE SEQUENCE [LARGE SCALE GENOMIC DNA]</scope>
    <source>
        <strain evidence="3 4">CBS 10342</strain>
    </source>
</reference>
<dbReference type="KEGG" id="slb:AWJ20_3328"/>
<dbReference type="SUPFAM" id="SSF50729">
    <property type="entry name" value="PH domain-like"/>
    <property type="match status" value="1"/>
</dbReference>
<name>A0A167FTN9_9ASCO</name>
<feature type="region of interest" description="Disordered" evidence="1">
    <location>
        <begin position="170"/>
        <end position="224"/>
    </location>
</feature>
<feature type="domain" description="NECAP PHear" evidence="2">
    <location>
        <begin position="5"/>
        <end position="170"/>
    </location>
</feature>
<dbReference type="Proteomes" id="UP000189580">
    <property type="component" value="Chromosome b"/>
</dbReference>
<keyword evidence="4" id="KW-1185">Reference proteome</keyword>
<dbReference type="InterPro" id="IPR012466">
    <property type="entry name" value="NECAP_PHear"/>
</dbReference>
<accession>A0A167FTN9</accession>
<evidence type="ECO:0000259" key="2">
    <source>
        <dbReference type="Pfam" id="PF07933"/>
    </source>
</evidence>
<sequence>MSDLIETTLFTCPLVYIYSIPPLKSISAGHVAGQWPVDNPLWQGRLRVVEVEGISQTHSANKIDCHLKLEDSNSGELFAIAPYSKDGNGVTAASDSSRFFAITVVDGDRRAVLGMGFPDRNSSFEFNIALQDYKRHSNPQAGQQFLNPSKHIDQQKDYSLKEGQMIHVNISGSNGAKDDSTEDAEANTVIPMLLPPPPSSRRSKNRQASPPKPLATDDDFGDFQ</sequence>
<dbReference type="AlphaFoldDB" id="A0A167FTN9"/>
<dbReference type="CDD" id="cd13228">
    <property type="entry name" value="PHear_NECAP"/>
    <property type="match status" value="1"/>
</dbReference>
<dbReference type="PANTHER" id="PTHR12847:SF9">
    <property type="entry name" value="NECAP-LIKE PROTEIN CG9132"/>
    <property type="match status" value="1"/>
</dbReference>
<dbReference type="Gene3D" id="2.30.29.30">
    <property type="entry name" value="Pleckstrin-homology domain (PH domain)/Phosphotyrosine-binding domain (PTB)"/>
    <property type="match status" value="1"/>
</dbReference>
<dbReference type="PANTHER" id="PTHR12847">
    <property type="entry name" value="ATP-BINDING CASSETTE ABC TRANSPORTER-RELATED"/>
    <property type="match status" value="1"/>
</dbReference>
<dbReference type="GO" id="GO:0006897">
    <property type="term" value="P:endocytosis"/>
    <property type="evidence" value="ECO:0007669"/>
    <property type="project" value="InterPro"/>
</dbReference>
<dbReference type="OrthoDB" id="10265489at2759"/>
<dbReference type="GO" id="GO:0030125">
    <property type="term" value="C:clathrin vesicle coat"/>
    <property type="evidence" value="ECO:0007669"/>
    <property type="project" value="TreeGrafter"/>
</dbReference>
<gene>
    <name evidence="3" type="ORF">AWJ20_3328</name>
</gene>
<proteinExistence type="predicted"/>
<dbReference type="Pfam" id="PF07933">
    <property type="entry name" value="DUF1681"/>
    <property type="match status" value="1"/>
</dbReference>
<dbReference type="RefSeq" id="XP_018738166.1">
    <property type="nucleotide sequence ID" value="XM_018880338.1"/>
</dbReference>
<protein>
    <recommendedName>
        <fullName evidence="2">NECAP PHear domain-containing protein</fullName>
    </recommendedName>
</protein>
<dbReference type="EMBL" id="CP014503">
    <property type="protein sequence ID" value="ANB15689.1"/>
    <property type="molecule type" value="Genomic_DNA"/>
</dbReference>